<keyword evidence="1" id="KW-0812">Transmembrane</keyword>
<sequence>MDGRKPVIPLTNLAHSTVWVELPKTLEQVYKKASKNNFGPLRKGRFILRGFFFGFFLSLALTGCSLFAPSVDLDSLTLDVAPRANDDTPIAVDFIAVNDPDLLKQLSGITASQWFAEREQFQRDYRQLMSVWGLELVPGQFIDRQPFPLEGRRAAGLLVFASYNTPGAHRLRLDDQRQAWLKFDSREMTLVNDGADDSQP</sequence>
<organism evidence="2 3">
    <name type="scientific">Pseudomonas kilonensis</name>
    <dbReference type="NCBI Taxonomy" id="132476"/>
    <lineage>
        <taxon>Bacteria</taxon>
        <taxon>Pseudomonadati</taxon>
        <taxon>Pseudomonadota</taxon>
        <taxon>Gammaproteobacteria</taxon>
        <taxon>Pseudomonadales</taxon>
        <taxon>Pseudomonadaceae</taxon>
        <taxon>Pseudomonas</taxon>
    </lineage>
</organism>
<comment type="caution">
    <text evidence="2">The sequence shown here is derived from an EMBL/GenBank/DDBJ whole genome shotgun (WGS) entry which is preliminary data.</text>
</comment>
<dbReference type="Proteomes" id="UP000183915">
    <property type="component" value="Unassembled WGS sequence"/>
</dbReference>
<evidence type="ECO:0000256" key="1">
    <source>
        <dbReference type="SAM" id="Phobius"/>
    </source>
</evidence>
<accession>A0ABY0ZI75</accession>
<name>A0ABY0ZI75_9PSED</name>
<keyword evidence="1" id="KW-0472">Membrane</keyword>
<evidence type="ECO:0000313" key="2">
    <source>
        <dbReference type="EMBL" id="SEE73591.1"/>
    </source>
</evidence>
<keyword evidence="3" id="KW-1185">Reference proteome</keyword>
<protein>
    <submittedName>
        <fullName evidence="2">Type VI secretion system protein</fullName>
    </submittedName>
</protein>
<evidence type="ECO:0000313" key="3">
    <source>
        <dbReference type="Proteomes" id="UP000183915"/>
    </source>
</evidence>
<proteinExistence type="predicted"/>
<gene>
    <name evidence="2" type="ORF">SAMN04490188_5430</name>
</gene>
<feature type="transmembrane region" description="Helical" evidence="1">
    <location>
        <begin position="46"/>
        <end position="68"/>
    </location>
</feature>
<dbReference type="EMBL" id="FNTT01000002">
    <property type="protein sequence ID" value="SEE73591.1"/>
    <property type="molecule type" value="Genomic_DNA"/>
</dbReference>
<reference evidence="2 3" key="1">
    <citation type="submission" date="2016-10" db="EMBL/GenBank/DDBJ databases">
        <authorList>
            <person name="Varghese N."/>
            <person name="Submissions S."/>
        </authorList>
    </citation>
    <scope>NUCLEOTIDE SEQUENCE [LARGE SCALE GENOMIC DNA]</scope>
    <source>
        <strain evidence="2 3">BS3780</strain>
    </source>
</reference>
<keyword evidence="1" id="KW-1133">Transmembrane helix</keyword>